<dbReference type="PIRSF" id="PIRSF002741">
    <property type="entry name" value="MppA"/>
    <property type="match status" value="1"/>
</dbReference>
<dbReference type="Gene3D" id="3.10.105.10">
    <property type="entry name" value="Dipeptide-binding Protein, Domain 3"/>
    <property type="match status" value="1"/>
</dbReference>
<dbReference type="InterPro" id="IPR039424">
    <property type="entry name" value="SBP_5"/>
</dbReference>
<proteinExistence type="inferred from homology"/>
<keyword evidence="3" id="KW-0732">Signal</keyword>
<gene>
    <name evidence="6" type="ORF">FKZ61_00230</name>
</gene>
<dbReference type="Proteomes" id="UP000317371">
    <property type="component" value="Unassembled WGS sequence"/>
</dbReference>
<dbReference type="CDD" id="cd08513">
    <property type="entry name" value="PBP2_thermophilic_Hb8_like"/>
    <property type="match status" value="1"/>
</dbReference>
<evidence type="ECO:0000256" key="2">
    <source>
        <dbReference type="ARBA" id="ARBA00022448"/>
    </source>
</evidence>
<organism evidence="6 7">
    <name type="scientific">Litorilinea aerophila</name>
    <dbReference type="NCBI Taxonomy" id="1204385"/>
    <lineage>
        <taxon>Bacteria</taxon>
        <taxon>Bacillati</taxon>
        <taxon>Chloroflexota</taxon>
        <taxon>Caldilineae</taxon>
        <taxon>Caldilineales</taxon>
        <taxon>Caldilineaceae</taxon>
        <taxon>Litorilinea</taxon>
    </lineage>
</organism>
<sequence length="594" mass="64394">MRSFHVFLAIGLAAMLVVGAIWWLRPLFSDEPATPASETPPALAPTFTPTALAAPAPTPAPQPAHTLIQAVHQDADSFNPVLTTNETSLAVIDKLFPRLLAQDPQTGLAPVSGGGLAVDWRIGEGGQVLTFTLRTDLQWSDGQPVTARDVQFTYQALVSPAVASPYRTLAAAIAGLSVPRPDTLVVRLQQPGCPFLQLLRHPVLPAHAYGDDFSGLRDHPLNQAPTVSAGPFEFVSWTPGQEIVLARRASTATPSGAAAVAPALQRWIFRVVPDAAERRRLLAAGELDLVRLAPGERQQVAALPGVVAATFPENGYTFLALNLADPADPRPGRDDQDQPVPQPPHPILGDLRVRQAIAHAIHIQRIDQAIYQGELVPMASYVLPTVGWAYAPGLTPYAYDPAAAAQLLEEAGWVDRDGDGVREKDGQVLHLTLLTNEDNPRRVQMGEFIQADLAAVGMAVTFQPLPFDRLAQELLGQRFDLALAGWDHVAPDPGLSTFWHSREDRPGTGYNFTSFHDAGVDTWLDQARLASECDPEVRAAAYRAVQEEIHARLPYVLIGSQTTGWAYSSGWQGVLEPAPWGFVLERRLWQETLP</sequence>
<dbReference type="InParanoid" id="A0A540VMC3"/>
<dbReference type="SUPFAM" id="SSF53850">
    <property type="entry name" value="Periplasmic binding protein-like II"/>
    <property type="match status" value="1"/>
</dbReference>
<dbReference type="OrthoDB" id="137511at2"/>
<evidence type="ECO:0000313" key="7">
    <source>
        <dbReference type="Proteomes" id="UP000317371"/>
    </source>
</evidence>
<feature type="domain" description="Solute-binding protein family 5" evidence="5">
    <location>
        <begin position="115"/>
        <end position="501"/>
    </location>
</feature>
<dbReference type="EMBL" id="VIGC01000001">
    <property type="protein sequence ID" value="TQE97846.1"/>
    <property type="molecule type" value="Genomic_DNA"/>
</dbReference>
<dbReference type="PANTHER" id="PTHR30290">
    <property type="entry name" value="PERIPLASMIC BINDING COMPONENT OF ABC TRANSPORTER"/>
    <property type="match status" value="1"/>
</dbReference>
<feature type="compositionally biased region" description="Basic and acidic residues" evidence="4">
    <location>
        <begin position="327"/>
        <end position="336"/>
    </location>
</feature>
<dbReference type="Gene3D" id="3.40.190.10">
    <property type="entry name" value="Periplasmic binding protein-like II"/>
    <property type="match status" value="1"/>
</dbReference>
<dbReference type="GO" id="GO:0042597">
    <property type="term" value="C:periplasmic space"/>
    <property type="evidence" value="ECO:0007669"/>
    <property type="project" value="UniProtKB-ARBA"/>
</dbReference>
<dbReference type="GO" id="GO:0043190">
    <property type="term" value="C:ATP-binding cassette (ABC) transporter complex"/>
    <property type="evidence" value="ECO:0007669"/>
    <property type="project" value="InterPro"/>
</dbReference>
<dbReference type="PANTHER" id="PTHR30290:SF9">
    <property type="entry name" value="OLIGOPEPTIDE-BINDING PROTEIN APPA"/>
    <property type="match status" value="1"/>
</dbReference>
<evidence type="ECO:0000313" key="6">
    <source>
        <dbReference type="EMBL" id="TQE97846.1"/>
    </source>
</evidence>
<dbReference type="Gene3D" id="3.90.76.10">
    <property type="entry name" value="Dipeptide-binding Protein, Domain 1"/>
    <property type="match status" value="1"/>
</dbReference>
<evidence type="ECO:0000256" key="1">
    <source>
        <dbReference type="ARBA" id="ARBA00005695"/>
    </source>
</evidence>
<dbReference type="Pfam" id="PF00496">
    <property type="entry name" value="SBP_bac_5"/>
    <property type="match status" value="1"/>
</dbReference>
<keyword evidence="2" id="KW-0813">Transport</keyword>
<comment type="similarity">
    <text evidence="1">Belongs to the bacterial solute-binding protein 5 family.</text>
</comment>
<dbReference type="AlphaFoldDB" id="A0A540VMC3"/>
<comment type="caution">
    <text evidence="6">The sequence shown here is derived from an EMBL/GenBank/DDBJ whole genome shotgun (WGS) entry which is preliminary data.</text>
</comment>
<dbReference type="GO" id="GO:0015833">
    <property type="term" value="P:peptide transport"/>
    <property type="evidence" value="ECO:0007669"/>
    <property type="project" value="TreeGrafter"/>
</dbReference>
<reference evidence="6 7" key="1">
    <citation type="submission" date="2019-06" db="EMBL/GenBank/DDBJ databases">
        <title>Genome sequence of Litorilinea aerophila BAA-2444.</title>
        <authorList>
            <person name="Maclea K.S."/>
            <person name="Maurais E.G."/>
            <person name="Iannazzi L.C."/>
        </authorList>
    </citation>
    <scope>NUCLEOTIDE SEQUENCE [LARGE SCALE GENOMIC DNA]</scope>
    <source>
        <strain evidence="6 7">ATCC BAA-2444</strain>
    </source>
</reference>
<dbReference type="InterPro" id="IPR030678">
    <property type="entry name" value="Peptide/Ni-bd"/>
</dbReference>
<feature type="region of interest" description="Disordered" evidence="4">
    <location>
        <begin position="326"/>
        <end position="346"/>
    </location>
</feature>
<accession>A0A540VMC3</accession>
<dbReference type="InterPro" id="IPR000914">
    <property type="entry name" value="SBP_5_dom"/>
</dbReference>
<evidence type="ECO:0000256" key="3">
    <source>
        <dbReference type="ARBA" id="ARBA00022729"/>
    </source>
</evidence>
<dbReference type="RefSeq" id="WP_141608056.1">
    <property type="nucleotide sequence ID" value="NZ_VIGC02000001.1"/>
</dbReference>
<dbReference type="GO" id="GO:1904680">
    <property type="term" value="F:peptide transmembrane transporter activity"/>
    <property type="evidence" value="ECO:0007669"/>
    <property type="project" value="TreeGrafter"/>
</dbReference>
<evidence type="ECO:0000256" key="4">
    <source>
        <dbReference type="SAM" id="MobiDB-lite"/>
    </source>
</evidence>
<protein>
    <submittedName>
        <fullName evidence="6">Peptide ABC transporter substrate-binding protein</fullName>
    </submittedName>
</protein>
<name>A0A540VMC3_9CHLR</name>
<keyword evidence="7" id="KW-1185">Reference proteome</keyword>
<evidence type="ECO:0000259" key="5">
    <source>
        <dbReference type="Pfam" id="PF00496"/>
    </source>
</evidence>